<evidence type="ECO:0000259" key="3">
    <source>
        <dbReference type="Pfam" id="PF00149"/>
    </source>
</evidence>
<gene>
    <name evidence="4" type="ORF">SEPMUDRAFT_148632</name>
</gene>
<evidence type="ECO:0000256" key="1">
    <source>
        <dbReference type="SAM" id="MobiDB-lite"/>
    </source>
</evidence>
<evidence type="ECO:0000313" key="5">
    <source>
        <dbReference type="Proteomes" id="UP000016931"/>
    </source>
</evidence>
<dbReference type="GeneID" id="27902181"/>
<feature type="domain" description="Calcineurin-like phosphoesterase" evidence="3">
    <location>
        <begin position="181"/>
        <end position="373"/>
    </location>
</feature>
<dbReference type="GO" id="GO:0006798">
    <property type="term" value="P:polyphosphate catabolic process"/>
    <property type="evidence" value="ECO:0007669"/>
    <property type="project" value="TreeGrafter"/>
</dbReference>
<dbReference type="Pfam" id="PF00149">
    <property type="entry name" value="Metallophos"/>
    <property type="match status" value="1"/>
</dbReference>
<dbReference type="HOGENOM" id="CLU_023125_0_0_1"/>
<dbReference type="Proteomes" id="UP000016931">
    <property type="component" value="Unassembled WGS sequence"/>
</dbReference>
<dbReference type="SUPFAM" id="SSF56300">
    <property type="entry name" value="Metallo-dependent phosphatases"/>
    <property type="match status" value="1"/>
</dbReference>
<dbReference type="AlphaFoldDB" id="M3D5X7"/>
<dbReference type="GO" id="GO:0000298">
    <property type="term" value="F:endopolyphosphatase activity"/>
    <property type="evidence" value="ECO:0007669"/>
    <property type="project" value="TreeGrafter"/>
</dbReference>
<organism evidence="4 5">
    <name type="scientific">Sphaerulina musiva (strain SO2202)</name>
    <name type="common">Poplar stem canker fungus</name>
    <name type="synonym">Septoria musiva</name>
    <dbReference type="NCBI Taxonomy" id="692275"/>
    <lineage>
        <taxon>Eukaryota</taxon>
        <taxon>Fungi</taxon>
        <taxon>Dikarya</taxon>
        <taxon>Ascomycota</taxon>
        <taxon>Pezizomycotina</taxon>
        <taxon>Dothideomycetes</taxon>
        <taxon>Dothideomycetidae</taxon>
        <taxon>Mycosphaerellales</taxon>
        <taxon>Mycosphaerellaceae</taxon>
        <taxon>Sphaerulina</taxon>
    </lineage>
</organism>
<dbReference type="GO" id="GO:0005737">
    <property type="term" value="C:cytoplasm"/>
    <property type="evidence" value="ECO:0007669"/>
    <property type="project" value="TreeGrafter"/>
</dbReference>
<dbReference type="InterPro" id="IPR004843">
    <property type="entry name" value="Calcineurin-like_PHP"/>
</dbReference>
<dbReference type="PANTHER" id="PTHR42850:SF4">
    <property type="entry name" value="ZINC-DEPENDENT ENDOPOLYPHOSPHATASE"/>
    <property type="match status" value="1"/>
</dbReference>
<keyword evidence="5" id="KW-1185">Reference proteome</keyword>
<feature type="region of interest" description="Disordered" evidence="1">
    <location>
        <begin position="1"/>
        <end position="46"/>
    </location>
</feature>
<keyword evidence="2" id="KW-1133">Transmembrane helix</keyword>
<feature type="transmembrane region" description="Helical" evidence="2">
    <location>
        <begin position="103"/>
        <end position="121"/>
    </location>
</feature>
<dbReference type="RefSeq" id="XP_016761400.1">
    <property type="nucleotide sequence ID" value="XM_016905044.1"/>
</dbReference>
<reference evidence="4 5" key="1">
    <citation type="journal article" date="2012" name="PLoS Pathog.">
        <title>Diverse lifestyles and strategies of plant pathogenesis encoded in the genomes of eighteen Dothideomycetes fungi.</title>
        <authorList>
            <person name="Ohm R.A."/>
            <person name="Feau N."/>
            <person name="Henrissat B."/>
            <person name="Schoch C.L."/>
            <person name="Horwitz B.A."/>
            <person name="Barry K.W."/>
            <person name="Condon B.J."/>
            <person name="Copeland A.C."/>
            <person name="Dhillon B."/>
            <person name="Glaser F."/>
            <person name="Hesse C.N."/>
            <person name="Kosti I."/>
            <person name="LaButti K."/>
            <person name="Lindquist E.A."/>
            <person name="Lucas S."/>
            <person name="Salamov A.A."/>
            <person name="Bradshaw R.E."/>
            <person name="Ciuffetti L."/>
            <person name="Hamelin R.C."/>
            <person name="Kema G.H.J."/>
            <person name="Lawrence C."/>
            <person name="Scott J.A."/>
            <person name="Spatafora J.W."/>
            <person name="Turgeon B.G."/>
            <person name="de Wit P.J.G.M."/>
            <person name="Zhong S."/>
            <person name="Goodwin S.B."/>
            <person name="Grigoriev I.V."/>
        </authorList>
    </citation>
    <scope>NUCLEOTIDE SEQUENCE [LARGE SCALE GENOMIC DNA]</scope>
    <source>
        <strain evidence="4 5">SO2202</strain>
    </source>
</reference>
<dbReference type="EMBL" id="KB456263">
    <property type="protein sequence ID" value="EMF13279.1"/>
    <property type="molecule type" value="Genomic_DNA"/>
</dbReference>
<protein>
    <submittedName>
        <fullName evidence="4">Metallo-dependent phosphatase</fullName>
    </submittedName>
</protein>
<dbReference type="GO" id="GO:0016791">
    <property type="term" value="F:phosphatase activity"/>
    <property type="evidence" value="ECO:0007669"/>
    <property type="project" value="TreeGrafter"/>
</dbReference>
<name>M3D5X7_SPHMS</name>
<evidence type="ECO:0000256" key="2">
    <source>
        <dbReference type="SAM" id="Phobius"/>
    </source>
</evidence>
<evidence type="ECO:0000313" key="4">
    <source>
        <dbReference type="EMBL" id="EMF13279.1"/>
    </source>
</evidence>
<dbReference type="STRING" id="692275.M3D5X7"/>
<sequence>MAGGGDDTDVTLGHLKARLEAQQRAAEHQGTPAHPSTSPLDDTRGQYEPLINRISNNWRYDKTDETQKTGGQGDDEREYTCCDLDEDTSCPSTIRDLIASRRLRRMLAVLLLTVVAVYYLWAHYLQPVMAVDRLYEEGFMEQSNGTYGIARGGHDKDLVHLRKLEPHLLPGGEADRDGKRRLVFIGDIHGCKKELLKLLRKVEFNEDTDHLVLVGDTVTKGPENLGVLDELIRLNATSVRGNHEDRLLHIAKKLRLDGSIPVEAESSKGYARDAALVRQLEPRHFVYMRQMPLMLQIPALPMARHPTRKTNSPITEHIIVVHAGLVPGVRLQKQDPYFVMNMRSINGRTHVPSALRDGKNAKPWYDIWCWYNDRIFRRHSMAGFPTDDLESEDEQGEDTPSWAVGLWKNFFGRSKVHPRPRVVIYGHDSKSGLVIHRWSKGLDSGCVGGGKLTALVLNAKGEQELFHVKCKNYRD</sequence>
<dbReference type="InterPro" id="IPR050126">
    <property type="entry name" value="Ap4A_hydrolase"/>
</dbReference>
<dbReference type="OMA" id="QIVIYGH"/>
<dbReference type="InterPro" id="IPR029052">
    <property type="entry name" value="Metallo-depent_PP-like"/>
</dbReference>
<dbReference type="eggNOG" id="KOG0371">
    <property type="taxonomic scope" value="Eukaryota"/>
</dbReference>
<dbReference type="PANTHER" id="PTHR42850">
    <property type="entry name" value="METALLOPHOSPHOESTERASE"/>
    <property type="match status" value="1"/>
</dbReference>
<keyword evidence="2" id="KW-0472">Membrane</keyword>
<accession>M3D5X7</accession>
<dbReference type="Gene3D" id="3.60.21.10">
    <property type="match status" value="1"/>
</dbReference>
<proteinExistence type="predicted"/>
<feature type="compositionally biased region" description="Basic and acidic residues" evidence="1">
    <location>
        <begin position="17"/>
        <end position="27"/>
    </location>
</feature>
<dbReference type="OrthoDB" id="10267127at2759"/>
<keyword evidence="2" id="KW-0812">Transmembrane</keyword>